<dbReference type="Gene3D" id="3.40.50.300">
    <property type="entry name" value="P-loop containing nucleotide triphosphate hydrolases"/>
    <property type="match status" value="1"/>
</dbReference>
<gene>
    <name evidence="20" type="ORF">KC01_LOCUS36062</name>
</gene>
<sequence length="1031" mass="112304">MVFLTLSCWIRSRGPDRYWKVQEVLKHARHFRGRKNRCYKLAVRAVRRAFVYATKARKLKKRNMRTLWISRIAAATREHGMKYPALMHNLVKSSVQLNRHIISDLAITEPRSFLSLAKVARARQQEGFRAALGDGKEPPGCIRVTTRGGSALTSPAAQSTEPVFNRRNCGLFLLPDMSWLFGLNRGQPEPPGVPGQPPPPPPPSGGAGSGGDKPKDKWSNFDPTGLERAAQAAKELDKSRHAKEALDLSRMQEQTAQLEHQTKIKEYEAAVEQLKGDQIKLQGEERRKTLGEETRQHQARAQYQDKLARQRYEEQLRQQQHLNEDNLRKQEESVQKQEAMRKATIEHEMELRHKNELLRIEAEAKARARVERENADIIREQIRLKAAEHRQTVLESIKTAGAVFGEGFRAFVSDWDKVTATVAGLTLLAVGVYTARNATGVAGRYIEARLGKPSLVRETSRFTVAEAIKHPVKTTKRLKSKPQDALEGVVLSPILEERVRDIAIATRNTRQNHGLYRNILMYGPPGTGKTLFAKKLAMHSGMDYAIMTGGDVAPMGRDGVTAMHKVFDWANTSRRGLLLFVDEADAFLRKRSTEKISEDLRATLNAFLYRTGEQSNKFMLVLASNQPEQFDWAINDRIDEIVNFALPGPDERERLVRLYFDKYVLQPATGGRQRMKLAQFDYGKKCSEIATLTEGMSGREISKLGVAWQAAAYSSADGVLTEAMIDARVDDAVKQHRQKMDWLYAEEDASTLTPPKPEASVSGGKMGFALPPAEAPQAPQAQDLVAPLLSGAAPALEELTITPPPAEAPQAQDLITPVLNVASPAAADLSVASPAVEDLSVASPAVEDLSVASPAAEDLSVASPAAEDLSVTSPAAEDLSVASPAAEDLSVASPAAEDLSVTPAAEDLSVTPASEDLSVTPASEDLSVAPASEDLSVAPPAAEDLSVAPPAAEDLSVASPAAEDLSVASPAAEDLSVASPAAEDIVPPVSEEKSSATTDEAKSESTAEEAQSVEDKIEKKDSEPPKDGTPV</sequence>
<feature type="coiled-coil region" evidence="17">
    <location>
        <begin position="360"/>
        <end position="390"/>
    </location>
</feature>
<evidence type="ECO:0000256" key="1">
    <source>
        <dbReference type="ARBA" id="ARBA00004273"/>
    </source>
</evidence>
<dbReference type="PANTHER" id="PTHR23075">
    <property type="entry name" value="PUTATIVE ATP-ASE"/>
    <property type="match status" value="1"/>
</dbReference>
<dbReference type="GO" id="GO:0007005">
    <property type="term" value="P:mitochondrion organization"/>
    <property type="evidence" value="ECO:0007669"/>
    <property type="project" value="TreeGrafter"/>
</dbReference>
<dbReference type="SMART" id="SM00382">
    <property type="entry name" value="AAA"/>
    <property type="match status" value="1"/>
</dbReference>
<evidence type="ECO:0000256" key="3">
    <source>
        <dbReference type="ARBA" id="ARBA00006914"/>
    </source>
</evidence>
<evidence type="ECO:0000256" key="6">
    <source>
        <dbReference type="ARBA" id="ARBA00022792"/>
    </source>
</evidence>
<dbReference type="FunFam" id="3.40.50.300:FF:000470">
    <property type="entry name" value="ATPase family, AAA domain containing 3A"/>
    <property type="match status" value="1"/>
</dbReference>
<dbReference type="InterPro" id="IPR003959">
    <property type="entry name" value="ATPase_AAA_core"/>
</dbReference>
<dbReference type="CDD" id="cd19512">
    <property type="entry name" value="RecA-like_ATAD3-like"/>
    <property type="match status" value="1"/>
</dbReference>
<evidence type="ECO:0000256" key="9">
    <source>
        <dbReference type="ARBA" id="ARBA00023054"/>
    </source>
</evidence>
<keyword evidence="6" id="KW-0999">Mitochondrion inner membrane</keyword>
<evidence type="ECO:0000256" key="10">
    <source>
        <dbReference type="ARBA" id="ARBA00023128"/>
    </source>
</evidence>
<dbReference type="GO" id="GO:0005840">
    <property type="term" value="C:ribosome"/>
    <property type="evidence" value="ECO:0007669"/>
    <property type="project" value="UniProtKB-KW"/>
</dbReference>
<dbReference type="GO" id="GO:0003735">
    <property type="term" value="F:structural constituent of ribosome"/>
    <property type="evidence" value="ECO:0007669"/>
    <property type="project" value="InterPro"/>
</dbReference>
<dbReference type="Gene3D" id="1.10.1900.20">
    <property type="entry name" value="Ribosomal protein L20"/>
    <property type="match status" value="1"/>
</dbReference>
<keyword evidence="7" id="KW-0067">ATP-binding</keyword>
<evidence type="ECO:0000256" key="18">
    <source>
        <dbReference type="SAM" id="MobiDB-lite"/>
    </source>
</evidence>
<comment type="similarity">
    <text evidence="4 16">Belongs to the bacterial ribosomal protein bL20 family.</text>
</comment>
<keyword evidence="5" id="KW-0547">Nucleotide-binding</keyword>
<proteinExistence type="inferred from homology"/>
<evidence type="ECO:0000256" key="11">
    <source>
        <dbReference type="ARBA" id="ARBA00023136"/>
    </source>
</evidence>
<evidence type="ECO:0000256" key="5">
    <source>
        <dbReference type="ARBA" id="ARBA00022741"/>
    </source>
</evidence>
<keyword evidence="21" id="KW-1185">Reference proteome</keyword>
<evidence type="ECO:0000259" key="19">
    <source>
        <dbReference type="SMART" id="SM00382"/>
    </source>
</evidence>
<accession>A0AAV2M7E5</accession>
<dbReference type="GO" id="GO:1990904">
    <property type="term" value="C:ribonucleoprotein complex"/>
    <property type="evidence" value="ECO:0007669"/>
    <property type="project" value="UniProtKB-KW"/>
</dbReference>
<keyword evidence="13 16" id="KW-0687">Ribonucleoprotein</keyword>
<evidence type="ECO:0000256" key="15">
    <source>
        <dbReference type="ARBA" id="ARBA00076245"/>
    </source>
</evidence>
<evidence type="ECO:0000256" key="2">
    <source>
        <dbReference type="ARBA" id="ARBA00004436"/>
    </source>
</evidence>
<dbReference type="PRINTS" id="PR00062">
    <property type="entry name" value="RIBOSOMALL20"/>
</dbReference>
<dbReference type="HAMAP" id="MF_00382">
    <property type="entry name" value="Ribosomal_bL20"/>
    <property type="match status" value="1"/>
</dbReference>
<dbReference type="Pfam" id="PF12037">
    <property type="entry name" value="ATAD3_N"/>
    <property type="match status" value="1"/>
</dbReference>
<feature type="compositionally biased region" description="Basic and acidic residues" evidence="18">
    <location>
        <begin position="1013"/>
        <end position="1031"/>
    </location>
</feature>
<comment type="similarity">
    <text evidence="3">Belongs to the AAA ATPase family.</text>
</comment>
<keyword evidence="10" id="KW-0496">Mitochondrion</keyword>
<dbReference type="SUPFAM" id="SSF52540">
    <property type="entry name" value="P-loop containing nucleoside triphosphate hydrolases"/>
    <property type="match status" value="1"/>
</dbReference>
<evidence type="ECO:0000256" key="13">
    <source>
        <dbReference type="ARBA" id="ARBA00023274"/>
    </source>
</evidence>
<dbReference type="CDD" id="cd07026">
    <property type="entry name" value="Ribosomal_L20"/>
    <property type="match status" value="1"/>
</dbReference>
<dbReference type="Proteomes" id="UP001497482">
    <property type="component" value="Chromosome 6"/>
</dbReference>
<evidence type="ECO:0000256" key="12">
    <source>
        <dbReference type="ARBA" id="ARBA00023271"/>
    </source>
</evidence>
<dbReference type="InterPro" id="IPR035566">
    <property type="entry name" value="Ribosomal_protein_bL20_C"/>
</dbReference>
<dbReference type="NCBIfam" id="TIGR01032">
    <property type="entry name" value="rplT_bact"/>
    <property type="match status" value="1"/>
</dbReference>
<dbReference type="PANTHER" id="PTHR23075:SF0">
    <property type="entry name" value="ATPASE FAMILY AAA DOMAIN-CONTAINING PROTEIN 3"/>
    <property type="match status" value="1"/>
</dbReference>
<dbReference type="GO" id="GO:0005524">
    <property type="term" value="F:ATP binding"/>
    <property type="evidence" value="ECO:0007669"/>
    <property type="project" value="UniProtKB-KW"/>
</dbReference>
<evidence type="ECO:0000256" key="8">
    <source>
        <dbReference type="ARBA" id="ARBA00022980"/>
    </source>
</evidence>
<feature type="compositionally biased region" description="Basic and acidic residues" evidence="18">
    <location>
        <begin position="990"/>
        <end position="1005"/>
    </location>
</feature>
<evidence type="ECO:0000313" key="20">
    <source>
        <dbReference type="EMBL" id="CAL1609285.1"/>
    </source>
</evidence>
<comment type="subcellular location">
    <subcellularLocation>
        <location evidence="1">Mitochondrion inner membrane</location>
    </subcellularLocation>
    <subcellularLocation>
        <location evidence="2">Mitochondrion matrix</location>
        <location evidence="2">Mitochondrion nucleoid</location>
    </subcellularLocation>
</comment>
<feature type="region of interest" description="Disordered" evidence="18">
    <location>
        <begin position="183"/>
        <end position="259"/>
    </location>
</feature>
<protein>
    <recommendedName>
        <fullName evidence="14">Large ribosomal subunit protein bL20m</fullName>
    </recommendedName>
    <alternativeName>
        <fullName evidence="15">39S ribosomal protein L20, mitochondrial</fullName>
    </alternativeName>
</protein>
<dbReference type="GO" id="GO:0006412">
    <property type="term" value="P:translation"/>
    <property type="evidence" value="ECO:0007669"/>
    <property type="project" value="InterPro"/>
</dbReference>
<feature type="compositionally biased region" description="Basic and acidic residues" evidence="18">
    <location>
        <begin position="234"/>
        <end position="247"/>
    </location>
</feature>
<dbReference type="InterPro" id="IPR005813">
    <property type="entry name" value="Ribosomal_bL20"/>
</dbReference>
<evidence type="ECO:0000256" key="4">
    <source>
        <dbReference type="ARBA" id="ARBA00007698"/>
    </source>
</evidence>
<dbReference type="GO" id="GO:0042645">
    <property type="term" value="C:mitochondrial nucleoid"/>
    <property type="evidence" value="ECO:0007669"/>
    <property type="project" value="UniProtKB-SubCell"/>
</dbReference>
<evidence type="ECO:0000256" key="7">
    <source>
        <dbReference type="ARBA" id="ARBA00022840"/>
    </source>
</evidence>
<dbReference type="InterPro" id="IPR027417">
    <property type="entry name" value="P-loop_NTPase"/>
</dbReference>
<feature type="compositionally biased region" description="Pro residues" evidence="18">
    <location>
        <begin position="188"/>
        <end position="204"/>
    </location>
</feature>
<dbReference type="GO" id="GO:0008270">
    <property type="term" value="F:zinc ion binding"/>
    <property type="evidence" value="ECO:0007669"/>
    <property type="project" value="TreeGrafter"/>
</dbReference>
<evidence type="ECO:0000256" key="17">
    <source>
        <dbReference type="SAM" id="Coils"/>
    </source>
</evidence>
<keyword evidence="9 17" id="KW-0175">Coiled coil</keyword>
<dbReference type="Pfam" id="PF00453">
    <property type="entry name" value="Ribosomal_L20"/>
    <property type="match status" value="1"/>
</dbReference>
<dbReference type="FunFam" id="1.10.1900.20:FF:000001">
    <property type="entry name" value="50S ribosomal protein L20"/>
    <property type="match status" value="1"/>
</dbReference>
<dbReference type="SUPFAM" id="SSF74731">
    <property type="entry name" value="Ribosomal protein L20"/>
    <property type="match status" value="1"/>
</dbReference>
<feature type="region of interest" description="Disordered" evidence="18">
    <location>
        <begin position="929"/>
        <end position="1031"/>
    </location>
</feature>
<dbReference type="AlphaFoldDB" id="A0AAV2M7E5"/>
<dbReference type="Pfam" id="PF00004">
    <property type="entry name" value="AAA"/>
    <property type="match status" value="1"/>
</dbReference>
<dbReference type="InterPro" id="IPR003593">
    <property type="entry name" value="AAA+_ATPase"/>
</dbReference>
<keyword evidence="12" id="KW-1135">Mitochondrion nucleoid</keyword>
<dbReference type="GO" id="GO:0019843">
    <property type="term" value="F:rRNA binding"/>
    <property type="evidence" value="ECO:0007669"/>
    <property type="project" value="InterPro"/>
</dbReference>
<name>A0AAV2M7E5_KNICA</name>
<keyword evidence="8 16" id="KW-0689">Ribosomal protein</keyword>
<feature type="region of interest" description="Disordered" evidence="18">
    <location>
        <begin position="749"/>
        <end position="779"/>
    </location>
</feature>
<dbReference type="EMBL" id="OZ035828">
    <property type="protein sequence ID" value="CAL1609285.1"/>
    <property type="molecule type" value="Genomic_DNA"/>
</dbReference>
<dbReference type="InterPro" id="IPR021911">
    <property type="entry name" value="ATAD3_N"/>
</dbReference>
<evidence type="ECO:0000313" key="21">
    <source>
        <dbReference type="Proteomes" id="UP001497482"/>
    </source>
</evidence>
<evidence type="ECO:0000256" key="14">
    <source>
        <dbReference type="ARBA" id="ARBA00072767"/>
    </source>
</evidence>
<feature type="domain" description="AAA+ ATPase" evidence="19">
    <location>
        <begin position="515"/>
        <end position="648"/>
    </location>
</feature>
<keyword evidence="11" id="KW-0472">Membrane</keyword>
<dbReference type="GO" id="GO:0005743">
    <property type="term" value="C:mitochondrial inner membrane"/>
    <property type="evidence" value="ECO:0007669"/>
    <property type="project" value="UniProtKB-SubCell"/>
</dbReference>
<evidence type="ECO:0000256" key="16">
    <source>
        <dbReference type="RuleBase" id="RU000561"/>
    </source>
</evidence>
<organism evidence="20 21">
    <name type="scientific">Knipowitschia caucasica</name>
    <name type="common">Caucasian dwarf goby</name>
    <name type="synonym">Pomatoschistus caucasicus</name>
    <dbReference type="NCBI Taxonomy" id="637954"/>
    <lineage>
        <taxon>Eukaryota</taxon>
        <taxon>Metazoa</taxon>
        <taxon>Chordata</taxon>
        <taxon>Craniata</taxon>
        <taxon>Vertebrata</taxon>
        <taxon>Euteleostomi</taxon>
        <taxon>Actinopterygii</taxon>
        <taxon>Neopterygii</taxon>
        <taxon>Teleostei</taxon>
        <taxon>Neoteleostei</taxon>
        <taxon>Acanthomorphata</taxon>
        <taxon>Gobiaria</taxon>
        <taxon>Gobiiformes</taxon>
        <taxon>Gobioidei</taxon>
        <taxon>Gobiidae</taxon>
        <taxon>Gobiinae</taxon>
        <taxon>Knipowitschia</taxon>
    </lineage>
</organism>
<dbReference type="GO" id="GO:0016887">
    <property type="term" value="F:ATP hydrolysis activity"/>
    <property type="evidence" value="ECO:0007669"/>
    <property type="project" value="InterPro"/>
</dbReference>
<dbReference type="Gene3D" id="6.10.160.10">
    <property type="match status" value="1"/>
</dbReference>
<reference evidence="20 21" key="1">
    <citation type="submission" date="2024-04" db="EMBL/GenBank/DDBJ databases">
        <authorList>
            <person name="Waldvogel A.-M."/>
            <person name="Schoenle A."/>
        </authorList>
    </citation>
    <scope>NUCLEOTIDE SEQUENCE [LARGE SCALE GENOMIC DNA]</scope>
</reference>